<proteinExistence type="predicted"/>
<evidence type="ECO:0000256" key="1">
    <source>
        <dbReference type="SAM" id="MobiDB-lite"/>
    </source>
</evidence>
<evidence type="ECO:0000313" key="2">
    <source>
        <dbReference type="EMBL" id="KAA1090796.1"/>
    </source>
</evidence>
<feature type="compositionally biased region" description="Polar residues" evidence="1">
    <location>
        <begin position="53"/>
        <end position="68"/>
    </location>
</feature>
<reference evidence="2 3" key="1">
    <citation type="submission" date="2019-05" db="EMBL/GenBank/DDBJ databases">
        <title>Emergence of the Ug99 lineage of the wheat stem rust pathogen through somatic hybridization.</title>
        <authorList>
            <person name="Li F."/>
            <person name="Upadhyaya N.M."/>
            <person name="Sperschneider J."/>
            <person name="Matny O."/>
            <person name="Nguyen-Phuc H."/>
            <person name="Mago R."/>
            <person name="Raley C."/>
            <person name="Miller M.E."/>
            <person name="Silverstein K.A.T."/>
            <person name="Henningsen E."/>
            <person name="Hirsch C.D."/>
            <person name="Visser B."/>
            <person name="Pretorius Z.A."/>
            <person name="Steffenson B.J."/>
            <person name="Schwessinger B."/>
            <person name="Dodds P.N."/>
            <person name="Figueroa M."/>
        </authorList>
    </citation>
    <scope>NUCLEOTIDE SEQUENCE [LARGE SCALE GENOMIC DNA]</scope>
    <source>
        <strain evidence="2">21-0</strain>
    </source>
</reference>
<feature type="region of interest" description="Disordered" evidence="1">
    <location>
        <begin position="52"/>
        <end position="103"/>
    </location>
</feature>
<evidence type="ECO:0000313" key="3">
    <source>
        <dbReference type="Proteomes" id="UP000324748"/>
    </source>
</evidence>
<feature type="compositionally biased region" description="Polar residues" evidence="1">
    <location>
        <begin position="1"/>
        <end position="20"/>
    </location>
</feature>
<protein>
    <submittedName>
        <fullName evidence="2">Uncharacterized protein</fullName>
    </submittedName>
</protein>
<dbReference type="Proteomes" id="UP000324748">
    <property type="component" value="Unassembled WGS sequence"/>
</dbReference>
<accession>A0A5B0NQC9</accession>
<dbReference type="AlphaFoldDB" id="A0A5B0NQC9"/>
<name>A0A5B0NQC9_PUCGR</name>
<comment type="caution">
    <text evidence="2">The sequence shown here is derived from an EMBL/GenBank/DDBJ whole genome shotgun (WGS) entry which is preliminary data.</text>
</comment>
<feature type="region of interest" description="Disordered" evidence="1">
    <location>
        <begin position="1"/>
        <end position="32"/>
    </location>
</feature>
<gene>
    <name evidence="2" type="ORF">PGT21_014134</name>
</gene>
<sequence>MHSRFSTTCTNKSPASNLPHESNPPDRSKSSIQLTIFTATRIKHFISKPLAGKTNSAFNHNSSANLNYNHKPPVTPKLYPSHSHSQSLNSHPSADPLTQKALT</sequence>
<feature type="compositionally biased region" description="Polar residues" evidence="1">
    <location>
        <begin position="82"/>
        <end position="92"/>
    </location>
</feature>
<organism evidence="2 3">
    <name type="scientific">Puccinia graminis f. sp. tritici</name>
    <dbReference type="NCBI Taxonomy" id="56615"/>
    <lineage>
        <taxon>Eukaryota</taxon>
        <taxon>Fungi</taxon>
        <taxon>Dikarya</taxon>
        <taxon>Basidiomycota</taxon>
        <taxon>Pucciniomycotina</taxon>
        <taxon>Pucciniomycetes</taxon>
        <taxon>Pucciniales</taxon>
        <taxon>Pucciniaceae</taxon>
        <taxon>Puccinia</taxon>
    </lineage>
</organism>
<dbReference type="EMBL" id="VSWC01000092">
    <property type="protein sequence ID" value="KAA1090796.1"/>
    <property type="molecule type" value="Genomic_DNA"/>
</dbReference>
<keyword evidence="3" id="KW-1185">Reference proteome</keyword>